<reference evidence="2 3" key="1">
    <citation type="submission" date="2015-07" db="EMBL/GenBank/DDBJ databases">
        <title>Genome sequence of Ornatilinea apprima DSM 23815.</title>
        <authorList>
            <person name="Hemp J."/>
            <person name="Ward L.M."/>
            <person name="Pace L.A."/>
            <person name="Fischer W.W."/>
        </authorList>
    </citation>
    <scope>NUCLEOTIDE SEQUENCE [LARGE SCALE GENOMIC DNA]</scope>
    <source>
        <strain evidence="2 3">P3M-1</strain>
    </source>
</reference>
<accession>A0A0N8GMR1</accession>
<evidence type="ECO:0000256" key="1">
    <source>
        <dbReference type="SAM" id="Phobius"/>
    </source>
</evidence>
<evidence type="ECO:0000313" key="2">
    <source>
        <dbReference type="EMBL" id="KPL76002.1"/>
    </source>
</evidence>
<dbReference type="EMBL" id="LGCL01000026">
    <property type="protein sequence ID" value="KPL76002.1"/>
    <property type="molecule type" value="Genomic_DNA"/>
</dbReference>
<dbReference type="Proteomes" id="UP000050417">
    <property type="component" value="Unassembled WGS sequence"/>
</dbReference>
<evidence type="ECO:0008006" key="4">
    <source>
        <dbReference type="Google" id="ProtNLM"/>
    </source>
</evidence>
<feature type="transmembrane region" description="Helical" evidence="1">
    <location>
        <begin position="83"/>
        <end position="104"/>
    </location>
</feature>
<organism evidence="2 3">
    <name type="scientific">Ornatilinea apprima</name>
    <dbReference type="NCBI Taxonomy" id="1134406"/>
    <lineage>
        <taxon>Bacteria</taxon>
        <taxon>Bacillati</taxon>
        <taxon>Chloroflexota</taxon>
        <taxon>Anaerolineae</taxon>
        <taxon>Anaerolineales</taxon>
        <taxon>Anaerolineaceae</taxon>
        <taxon>Ornatilinea</taxon>
    </lineage>
</organism>
<feature type="transmembrane region" description="Helical" evidence="1">
    <location>
        <begin position="146"/>
        <end position="168"/>
    </location>
</feature>
<dbReference type="AlphaFoldDB" id="A0A0N8GMR1"/>
<keyword evidence="3" id="KW-1185">Reference proteome</keyword>
<keyword evidence="1" id="KW-1133">Transmembrane helix</keyword>
<dbReference type="STRING" id="1134406.ADN00_11600"/>
<keyword evidence="1" id="KW-0812">Transmembrane</keyword>
<comment type="caution">
    <text evidence="2">The sequence shown here is derived from an EMBL/GenBank/DDBJ whole genome shotgun (WGS) entry which is preliminary data.</text>
</comment>
<proteinExistence type="predicted"/>
<sequence length="178" mass="20402">MNHQPFEKWIFEEDDLTPKELELFSEHLEECNECTGLRASLHQVEQRLRVAPILAPSPGFADRWKASLAERTAREQQRQVRKFLTTLFLSGGLLFVLIFSQLLLTSSPTDWLITGIQFTTLSVLRFNQLPQVIMTFLQILPPAIPIVVWVFATVTFSLLGILWAGTIWRLSTRGVHNL</sequence>
<protein>
    <recommendedName>
        <fullName evidence="4">Zinc-finger domain-containing protein</fullName>
    </recommendedName>
</protein>
<keyword evidence="1" id="KW-0472">Membrane</keyword>
<evidence type="ECO:0000313" key="3">
    <source>
        <dbReference type="Proteomes" id="UP000050417"/>
    </source>
</evidence>
<dbReference type="OrthoDB" id="166144at2"/>
<name>A0A0N8GMR1_9CHLR</name>
<gene>
    <name evidence="2" type="ORF">ADN00_11600</name>
</gene>
<dbReference type="RefSeq" id="WP_075063181.1">
    <property type="nucleotide sequence ID" value="NZ_LGCL01000026.1"/>
</dbReference>